<keyword evidence="1" id="KW-0472">Membrane</keyword>
<feature type="transmembrane region" description="Helical" evidence="1">
    <location>
        <begin position="12"/>
        <end position="33"/>
    </location>
</feature>
<organism evidence="2">
    <name type="scientific">freshwater metagenome</name>
    <dbReference type="NCBI Taxonomy" id="449393"/>
    <lineage>
        <taxon>unclassified sequences</taxon>
        <taxon>metagenomes</taxon>
        <taxon>ecological metagenomes</taxon>
    </lineage>
</organism>
<dbReference type="EMBL" id="CAEZUR010000076">
    <property type="protein sequence ID" value="CAB4612640.1"/>
    <property type="molecule type" value="Genomic_DNA"/>
</dbReference>
<accession>A0A6J6HHU9</accession>
<protein>
    <submittedName>
        <fullName evidence="2">Unannotated protein</fullName>
    </submittedName>
</protein>
<keyword evidence="1" id="KW-1133">Transmembrane helix</keyword>
<gene>
    <name evidence="2" type="ORF">UFOPK1843_00933</name>
</gene>
<dbReference type="AlphaFoldDB" id="A0A6J6HHU9"/>
<sequence>MNKQQVEQQKKVARVILIIAPSVAFAPLVLGMIGSSLTPGCNESNCYWGVLPWATFMTVPIGFVILIVGLIVRLTARETKDPESK</sequence>
<feature type="transmembrane region" description="Helical" evidence="1">
    <location>
        <begin position="53"/>
        <end position="76"/>
    </location>
</feature>
<evidence type="ECO:0000313" key="2">
    <source>
        <dbReference type="EMBL" id="CAB4612640.1"/>
    </source>
</evidence>
<proteinExistence type="predicted"/>
<reference evidence="2" key="1">
    <citation type="submission" date="2020-05" db="EMBL/GenBank/DDBJ databases">
        <authorList>
            <person name="Chiriac C."/>
            <person name="Salcher M."/>
            <person name="Ghai R."/>
            <person name="Kavagutti S V."/>
        </authorList>
    </citation>
    <scope>NUCLEOTIDE SEQUENCE</scope>
</reference>
<name>A0A6J6HHU9_9ZZZZ</name>
<evidence type="ECO:0000256" key="1">
    <source>
        <dbReference type="SAM" id="Phobius"/>
    </source>
</evidence>
<keyword evidence="1" id="KW-0812">Transmembrane</keyword>